<dbReference type="Proteomes" id="UP000027215">
    <property type="component" value="Chromosome"/>
</dbReference>
<name>A0A060HEW5_XYLFS</name>
<dbReference type="AlphaFoldDB" id="A0A060HEW5"/>
<proteinExistence type="predicted"/>
<dbReference type="KEGG" id="xfs:D934_09550"/>
<organism evidence="1 2">
    <name type="scientific">Xylella fastidiosa subsp. sandyi Ann-1</name>
    <dbReference type="NCBI Taxonomy" id="155920"/>
    <lineage>
        <taxon>Bacteria</taxon>
        <taxon>Pseudomonadati</taxon>
        <taxon>Pseudomonadota</taxon>
        <taxon>Gammaproteobacteria</taxon>
        <taxon>Lysobacterales</taxon>
        <taxon>Lysobacteraceae</taxon>
        <taxon>Xylella</taxon>
    </lineage>
</organism>
<dbReference type="HOGENOM" id="CLU_3319553_0_0_6"/>
<accession>A0A060HEW5</accession>
<dbReference type="PATRIC" id="fig|155920.8.peg.2231"/>
<evidence type="ECO:0000313" key="1">
    <source>
        <dbReference type="EMBL" id="AIC11462.1"/>
    </source>
</evidence>
<reference evidence="1 2" key="1">
    <citation type="submission" date="2013-08" db="EMBL/GenBank/DDBJ databases">
        <authorList>
            <person name="Stouthamer R."/>
            <person name="Nunney L."/>
        </authorList>
    </citation>
    <scope>NUCLEOTIDE SEQUENCE [LARGE SCALE GENOMIC DNA]</scope>
    <source>
        <strain evidence="2">ann-1</strain>
    </source>
</reference>
<dbReference type="EMBL" id="CP006696">
    <property type="protein sequence ID" value="AIC11462.1"/>
    <property type="molecule type" value="Genomic_DNA"/>
</dbReference>
<evidence type="ECO:0000313" key="2">
    <source>
        <dbReference type="Proteomes" id="UP000027215"/>
    </source>
</evidence>
<sequence>MNIVVRSVYDNTQEFEIIKKWRENYICINPANENDFEYW</sequence>
<gene>
    <name evidence="1" type="ORF">D934_09550</name>
</gene>
<protein>
    <submittedName>
        <fullName evidence="1">Uncharacterized protein</fullName>
    </submittedName>
</protein>